<evidence type="ECO:0000313" key="4">
    <source>
        <dbReference type="Proteomes" id="UP000594454"/>
    </source>
</evidence>
<accession>A0A7R8UH88</accession>
<feature type="signal peptide" evidence="1">
    <location>
        <begin position="1"/>
        <end position="27"/>
    </location>
</feature>
<dbReference type="OMA" id="SDCTRYR"/>
<evidence type="ECO:0000256" key="1">
    <source>
        <dbReference type="SAM" id="SignalP"/>
    </source>
</evidence>
<dbReference type="GO" id="GO:0005576">
    <property type="term" value="C:extracellular region"/>
    <property type="evidence" value="ECO:0007669"/>
    <property type="project" value="InterPro"/>
</dbReference>
<proteinExistence type="predicted"/>
<dbReference type="InterPro" id="IPR036508">
    <property type="entry name" value="Chitin-bd_dom_sf"/>
</dbReference>
<feature type="domain" description="Chitin-binding type-2" evidence="2">
    <location>
        <begin position="147"/>
        <end position="205"/>
    </location>
</feature>
<dbReference type="EMBL" id="LR899010">
    <property type="protein sequence ID" value="CAD7080584.1"/>
    <property type="molecule type" value="Genomic_DNA"/>
</dbReference>
<protein>
    <recommendedName>
        <fullName evidence="2">Chitin-binding type-2 domain-containing protein</fullName>
    </recommendedName>
</protein>
<dbReference type="Pfam" id="PF01607">
    <property type="entry name" value="CBM_14"/>
    <property type="match status" value="2"/>
</dbReference>
<feature type="domain" description="Chitin-binding type-2" evidence="2">
    <location>
        <begin position="85"/>
        <end position="145"/>
    </location>
</feature>
<keyword evidence="1" id="KW-0732">Signal</keyword>
<feature type="chain" id="PRO_5031493003" description="Chitin-binding type-2 domain-containing protein" evidence="1">
    <location>
        <begin position="28"/>
        <end position="321"/>
    </location>
</feature>
<organism evidence="3 4">
    <name type="scientific">Hermetia illucens</name>
    <name type="common">Black soldier fly</name>
    <dbReference type="NCBI Taxonomy" id="343691"/>
    <lineage>
        <taxon>Eukaryota</taxon>
        <taxon>Metazoa</taxon>
        <taxon>Ecdysozoa</taxon>
        <taxon>Arthropoda</taxon>
        <taxon>Hexapoda</taxon>
        <taxon>Insecta</taxon>
        <taxon>Pterygota</taxon>
        <taxon>Neoptera</taxon>
        <taxon>Endopterygota</taxon>
        <taxon>Diptera</taxon>
        <taxon>Brachycera</taxon>
        <taxon>Stratiomyomorpha</taxon>
        <taxon>Stratiomyidae</taxon>
        <taxon>Hermetiinae</taxon>
        <taxon>Hermetia</taxon>
    </lineage>
</organism>
<evidence type="ECO:0000313" key="3">
    <source>
        <dbReference type="EMBL" id="CAD7080584.1"/>
    </source>
</evidence>
<dbReference type="InParanoid" id="A0A7R8UH88"/>
<keyword evidence="4" id="KW-1185">Reference proteome</keyword>
<name>A0A7R8UH88_HERIL</name>
<gene>
    <name evidence="3" type="ORF">HERILL_LOCUS3730</name>
</gene>
<dbReference type="SUPFAM" id="SSF57625">
    <property type="entry name" value="Invertebrate chitin-binding proteins"/>
    <property type="match status" value="4"/>
</dbReference>
<dbReference type="AlphaFoldDB" id="A0A7R8UH88"/>
<sequence length="321" mass="36233">MRLGIIFRLLIPTAGILLGWNVNHVHAAECEGRDLYVPYPFPGNAKKYKVCFSETGDFKDYDCPPSLRFNEETRRCMAYPGGNPIGECTKEGDKFEVIPADDKCLQYFECNDAGGFGMDSCKDGDEFFNPLLGECVPKAEYYCDGDFPDCSKSNFQNRKWVDKESCESYYECKGDIIVSLKCPSGMFFDAQTQSCLYNTKDACKVPTPKSDLNIETMCKGKVGKFLPDPNYCKAYYYCVDESTPYWSPCANDRYFEKETCTQTRASSCICEDLTWGESDSPVNVPHPDKTKFYVCEKERQAVEKSCPPGTTFNATKKMCAA</sequence>
<dbReference type="Proteomes" id="UP000594454">
    <property type="component" value="Chromosome 2"/>
</dbReference>
<dbReference type="Gene3D" id="2.170.140.10">
    <property type="entry name" value="Chitin binding domain"/>
    <property type="match status" value="2"/>
</dbReference>
<feature type="domain" description="Chitin-binding type-2" evidence="2">
    <location>
        <begin position="215"/>
        <end position="268"/>
    </location>
</feature>
<dbReference type="PROSITE" id="PS50940">
    <property type="entry name" value="CHIT_BIND_II"/>
    <property type="match status" value="4"/>
</dbReference>
<feature type="domain" description="Chitin-binding type-2" evidence="2">
    <location>
        <begin position="27"/>
        <end position="76"/>
    </location>
</feature>
<dbReference type="SMART" id="SM00494">
    <property type="entry name" value="ChtBD2"/>
    <property type="match status" value="5"/>
</dbReference>
<evidence type="ECO:0000259" key="2">
    <source>
        <dbReference type="PROSITE" id="PS50940"/>
    </source>
</evidence>
<dbReference type="GO" id="GO:0008061">
    <property type="term" value="F:chitin binding"/>
    <property type="evidence" value="ECO:0007669"/>
    <property type="project" value="InterPro"/>
</dbReference>
<dbReference type="InterPro" id="IPR002557">
    <property type="entry name" value="Chitin-bd_dom"/>
</dbReference>
<dbReference type="OrthoDB" id="6020543at2759"/>
<reference evidence="3 4" key="1">
    <citation type="submission" date="2020-11" db="EMBL/GenBank/DDBJ databases">
        <authorList>
            <person name="Wallbank WR R."/>
            <person name="Pardo Diaz C."/>
            <person name="Kozak K."/>
            <person name="Martin S."/>
            <person name="Jiggins C."/>
            <person name="Moest M."/>
            <person name="Warren A I."/>
            <person name="Generalovic N T."/>
            <person name="Byers J.R.P. K."/>
            <person name="Montejo-Kovacevich G."/>
            <person name="Yen C E."/>
        </authorList>
    </citation>
    <scope>NUCLEOTIDE SEQUENCE [LARGE SCALE GENOMIC DNA]</scope>
</reference>
<dbReference type="FunCoup" id="A0A7R8UH88">
    <property type="interactions" value="19"/>
</dbReference>